<evidence type="ECO:0000313" key="1">
    <source>
        <dbReference type="Proteomes" id="UP000235220"/>
    </source>
</evidence>
<sequence length="102" mass="11772">MPSRTFIGVGQKFMERLFFGKLDRPSSLHLQEILSMIEIPIHAGARPGNIATVAICLYYHKLSQLGWRPNLLLLFMLHMNESYFNSNHKGAIYNINWNGYFA</sequence>
<dbReference type="AlphaFoldDB" id="A0A2I4GN61"/>
<dbReference type="RefSeq" id="XP_018845335.2">
    <property type="nucleotide sequence ID" value="XM_018989790.2"/>
</dbReference>
<organism evidence="1 2">
    <name type="scientific">Juglans regia</name>
    <name type="common">English walnut</name>
    <dbReference type="NCBI Taxonomy" id="51240"/>
    <lineage>
        <taxon>Eukaryota</taxon>
        <taxon>Viridiplantae</taxon>
        <taxon>Streptophyta</taxon>
        <taxon>Embryophyta</taxon>
        <taxon>Tracheophyta</taxon>
        <taxon>Spermatophyta</taxon>
        <taxon>Magnoliopsida</taxon>
        <taxon>eudicotyledons</taxon>
        <taxon>Gunneridae</taxon>
        <taxon>Pentapetalae</taxon>
        <taxon>rosids</taxon>
        <taxon>fabids</taxon>
        <taxon>Fagales</taxon>
        <taxon>Juglandaceae</taxon>
        <taxon>Juglans</taxon>
    </lineage>
</organism>
<reference evidence="2" key="1">
    <citation type="submission" date="2025-08" db="UniProtKB">
        <authorList>
            <consortium name="RefSeq"/>
        </authorList>
    </citation>
    <scope>IDENTIFICATION</scope>
    <source>
        <tissue evidence="2">Leaves</tissue>
    </source>
</reference>
<accession>A0A2I4GN61</accession>
<dbReference type="GeneID" id="109009343"/>
<keyword evidence="1" id="KW-1185">Reference proteome</keyword>
<dbReference type="Proteomes" id="UP000235220">
    <property type="component" value="Chromosome 1"/>
</dbReference>
<proteinExistence type="predicted"/>
<name>A0A2I4GN61_JUGRE</name>
<protein>
    <submittedName>
        <fullName evidence="2">Uncharacterized protein LOC109009343</fullName>
    </submittedName>
</protein>
<evidence type="ECO:0000313" key="2">
    <source>
        <dbReference type="RefSeq" id="XP_018845335.2"/>
    </source>
</evidence>
<dbReference type="KEGG" id="jre:109009343"/>
<dbReference type="InParanoid" id="A0A2I4GN61"/>
<gene>
    <name evidence="2" type="primary">LOC109009343</name>
</gene>